<sequence length="91" mass="10269">LIFKTYDCALEGLAGSILQTEEKDSINTTALGVRPLFRNTTLRLSKEPFNEWNSFISSTRAYSFGCNYAKEGSMNVYLCLFRTAKELVNAK</sequence>
<dbReference type="EMBL" id="KN550259">
    <property type="protein sequence ID" value="KHJ94623.1"/>
    <property type="molecule type" value="Genomic_DNA"/>
</dbReference>
<proteinExistence type="predicted"/>
<dbReference type="OrthoDB" id="5904859at2759"/>
<dbReference type="AlphaFoldDB" id="A0A0B1TAR9"/>
<keyword evidence="2" id="KW-1185">Reference proteome</keyword>
<feature type="non-terminal residue" evidence="1">
    <location>
        <position position="1"/>
    </location>
</feature>
<gene>
    <name evidence="1" type="ORF">OESDEN_05447</name>
</gene>
<reference evidence="1 2" key="1">
    <citation type="submission" date="2014-03" db="EMBL/GenBank/DDBJ databases">
        <title>Draft genome of the hookworm Oesophagostomum dentatum.</title>
        <authorList>
            <person name="Mitreva M."/>
        </authorList>
    </citation>
    <scope>NUCLEOTIDE SEQUENCE [LARGE SCALE GENOMIC DNA]</scope>
    <source>
        <strain evidence="1 2">OD-Hann</strain>
    </source>
</reference>
<dbReference type="InterPro" id="IPR035109">
    <property type="entry name" value="ASPR"/>
</dbReference>
<dbReference type="Pfam" id="PF17641">
    <property type="entry name" value="ASPRs"/>
    <property type="match status" value="1"/>
</dbReference>
<evidence type="ECO:0000313" key="2">
    <source>
        <dbReference type="Proteomes" id="UP000053660"/>
    </source>
</evidence>
<evidence type="ECO:0000313" key="1">
    <source>
        <dbReference type="EMBL" id="KHJ94623.1"/>
    </source>
</evidence>
<dbReference type="Proteomes" id="UP000053660">
    <property type="component" value="Unassembled WGS sequence"/>
</dbReference>
<name>A0A0B1TAR9_OESDE</name>
<evidence type="ECO:0008006" key="3">
    <source>
        <dbReference type="Google" id="ProtNLM"/>
    </source>
</evidence>
<organism evidence="1 2">
    <name type="scientific">Oesophagostomum dentatum</name>
    <name type="common">Nodular worm</name>
    <dbReference type="NCBI Taxonomy" id="61180"/>
    <lineage>
        <taxon>Eukaryota</taxon>
        <taxon>Metazoa</taxon>
        <taxon>Ecdysozoa</taxon>
        <taxon>Nematoda</taxon>
        <taxon>Chromadorea</taxon>
        <taxon>Rhabditida</taxon>
        <taxon>Rhabditina</taxon>
        <taxon>Rhabditomorpha</taxon>
        <taxon>Strongyloidea</taxon>
        <taxon>Strongylidae</taxon>
        <taxon>Oesophagostomum</taxon>
    </lineage>
</organism>
<protein>
    <recommendedName>
        <fullName evidence="3">SCP domain-containing protein</fullName>
    </recommendedName>
</protein>
<accession>A0A0B1TAR9</accession>